<comment type="similarity">
    <text evidence="1">Belongs to the DEAD box helicase family. DEAH subfamily.</text>
</comment>
<dbReference type="EC" id="3.6.4.13" evidence="2"/>
<dbReference type="SUPFAM" id="SSF52540">
    <property type="entry name" value="P-loop containing nucleoside triphosphate hydrolases"/>
    <property type="match status" value="1"/>
</dbReference>
<feature type="domain" description="Helicase ATP-binding" evidence="11">
    <location>
        <begin position="1445"/>
        <end position="1610"/>
    </location>
</feature>
<evidence type="ECO:0000259" key="12">
    <source>
        <dbReference type="PROSITE" id="PS51194"/>
    </source>
</evidence>
<evidence type="ECO:0000256" key="6">
    <source>
        <dbReference type="ARBA" id="ARBA00022840"/>
    </source>
</evidence>
<dbReference type="InterPro" id="IPR014720">
    <property type="entry name" value="dsRBD_dom"/>
</dbReference>
<dbReference type="PANTHER" id="PTHR18934">
    <property type="entry name" value="ATP-DEPENDENT RNA HELICASE"/>
    <property type="match status" value="1"/>
</dbReference>
<feature type="compositionally biased region" description="Basic and acidic residues" evidence="9">
    <location>
        <begin position="127"/>
        <end position="139"/>
    </location>
</feature>
<dbReference type="SMART" id="SM00490">
    <property type="entry name" value="HELICc"/>
    <property type="match status" value="1"/>
</dbReference>
<dbReference type="Pfam" id="PF00271">
    <property type="entry name" value="Helicase_C"/>
    <property type="match status" value="1"/>
</dbReference>
<dbReference type="PROSITE" id="PS50137">
    <property type="entry name" value="DS_RBD"/>
    <property type="match status" value="1"/>
</dbReference>
<dbReference type="PANTHER" id="PTHR18934:SF119">
    <property type="entry name" value="ATP-DEPENDENT RNA HELICASE A"/>
    <property type="match status" value="1"/>
</dbReference>
<dbReference type="PROSITE" id="PS51194">
    <property type="entry name" value="HELICASE_CTER"/>
    <property type="match status" value="1"/>
</dbReference>
<dbReference type="FunFam" id="3.40.50.300:FF:002676">
    <property type="entry name" value="ATP-dependent DEAH-box RNA helicase, putative"/>
    <property type="match status" value="1"/>
</dbReference>
<evidence type="ECO:0000256" key="5">
    <source>
        <dbReference type="ARBA" id="ARBA00022806"/>
    </source>
</evidence>
<evidence type="ECO:0000256" key="9">
    <source>
        <dbReference type="SAM" id="MobiDB-lite"/>
    </source>
</evidence>
<keyword evidence="5" id="KW-0347">Helicase</keyword>
<keyword evidence="3" id="KW-0547">Nucleotide-binding</keyword>
<dbReference type="InterPro" id="IPR001650">
    <property type="entry name" value="Helicase_C-like"/>
</dbReference>
<feature type="region of interest" description="Disordered" evidence="9">
    <location>
        <begin position="114"/>
        <end position="139"/>
    </location>
</feature>
<dbReference type="CDD" id="cd17917">
    <property type="entry name" value="DEXHc_RHA-like"/>
    <property type="match status" value="1"/>
</dbReference>
<dbReference type="InterPro" id="IPR058737">
    <property type="entry name" value="DSRM_REH2"/>
</dbReference>
<feature type="region of interest" description="Disordered" evidence="9">
    <location>
        <begin position="728"/>
        <end position="809"/>
    </location>
</feature>
<dbReference type="Pfam" id="PF26536">
    <property type="entry name" value="DSRM_REH2"/>
    <property type="match status" value="4"/>
</dbReference>
<evidence type="ECO:0000259" key="11">
    <source>
        <dbReference type="PROSITE" id="PS51192"/>
    </source>
</evidence>
<dbReference type="SMART" id="SM00847">
    <property type="entry name" value="HA2"/>
    <property type="match status" value="1"/>
</dbReference>
<dbReference type="InterPro" id="IPR014001">
    <property type="entry name" value="Helicase_ATP-bd"/>
</dbReference>
<feature type="region of interest" description="Disordered" evidence="9">
    <location>
        <begin position="1364"/>
        <end position="1400"/>
    </location>
</feature>
<evidence type="ECO:0000256" key="8">
    <source>
        <dbReference type="PROSITE-ProRule" id="PRU00266"/>
    </source>
</evidence>
<evidence type="ECO:0000256" key="4">
    <source>
        <dbReference type="ARBA" id="ARBA00022801"/>
    </source>
</evidence>
<feature type="region of interest" description="Disordered" evidence="9">
    <location>
        <begin position="2277"/>
        <end position="2309"/>
    </location>
</feature>
<evidence type="ECO:0000256" key="7">
    <source>
        <dbReference type="ARBA" id="ARBA00047984"/>
    </source>
</evidence>
<dbReference type="Pfam" id="PF00270">
    <property type="entry name" value="DEAD"/>
    <property type="match status" value="1"/>
</dbReference>
<evidence type="ECO:0000256" key="2">
    <source>
        <dbReference type="ARBA" id="ARBA00012552"/>
    </source>
</evidence>
<feature type="domain" description="DRBM" evidence="10">
    <location>
        <begin position="1046"/>
        <end position="1117"/>
    </location>
</feature>
<dbReference type="InterPro" id="IPR011545">
    <property type="entry name" value="DEAD/DEAH_box_helicase_dom"/>
</dbReference>
<reference evidence="13" key="1">
    <citation type="submission" date="2012-08" db="EMBL/GenBank/DDBJ databases">
        <title>Comparative genomics of metastatic and non-metastatic Leishmania guyanensis provides insights into polygenic factors involved in Leishmania RNA virus infection.</title>
        <authorList>
            <person name="Smith D."/>
            <person name="Hertz-Fowler C."/>
            <person name="Martin R."/>
            <person name="Dickens N."/>
            <person name="Fasel N."/>
            <person name="Falquet L."/>
            <person name="Beverley S."/>
            <person name="Zangger H."/>
            <person name="Calderon-Copete S."/>
            <person name="Mottram J."/>
            <person name="Xenarios I."/>
        </authorList>
    </citation>
    <scope>NUCLEOTIDE SEQUENCE</scope>
    <source>
        <strain evidence="13">MHOM/BR/75/M4147/SSU:IR2SAT-LUC</strain>
    </source>
</reference>
<dbReference type="FunFam" id="3.40.50.300:FF:000500">
    <property type="entry name" value="ATP-dependent RNA helicase DHX29"/>
    <property type="match status" value="1"/>
</dbReference>
<dbReference type="Pfam" id="PF04408">
    <property type="entry name" value="WHD_HA2"/>
    <property type="match status" value="1"/>
</dbReference>
<accession>A0A1E1IUQ8</accession>
<dbReference type="SMART" id="SM00487">
    <property type="entry name" value="DEXDc"/>
    <property type="match status" value="1"/>
</dbReference>
<organism evidence="13">
    <name type="scientific">Leishmania guyanensis</name>
    <dbReference type="NCBI Taxonomy" id="5670"/>
    <lineage>
        <taxon>Eukaryota</taxon>
        <taxon>Discoba</taxon>
        <taxon>Euglenozoa</taxon>
        <taxon>Kinetoplastea</taxon>
        <taxon>Metakinetoplastina</taxon>
        <taxon>Trypanosomatida</taxon>
        <taxon>Trypanosomatidae</taxon>
        <taxon>Leishmaniinae</taxon>
        <taxon>Leishmania</taxon>
        <taxon>Leishmania guyanensis species complex</taxon>
    </lineage>
</organism>
<keyword evidence="8" id="KW-0694">RNA-binding</keyword>
<dbReference type="GO" id="GO:0005524">
    <property type="term" value="F:ATP binding"/>
    <property type="evidence" value="ECO:0007669"/>
    <property type="project" value="UniProtKB-KW"/>
</dbReference>
<name>A0A1E1IUQ8_LEIGU</name>
<proteinExistence type="inferred from homology"/>
<feature type="compositionally biased region" description="Basic and acidic residues" evidence="9">
    <location>
        <begin position="2289"/>
        <end position="2309"/>
    </location>
</feature>
<feature type="domain" description="Helicase C-terminal" evidence="12">
    <location>
        <begin position="1702"/>
        <end position="1903"/>
    </location>
</feature>
<evidence type="ECO:0000256" key="3">
    <source>
        <dbReference type="ARBA" id="ARBA00022741"/>
    </source>
</evidence>
<dbReference type="EMBL" id="CALQ01000750">
    <property type="protein sequence ID" value="CCM14988.1"/>
    <property type="molecule type" value="Genomic_DNA"/>
</dbReference>
<dbReference type="PROSITE" id="PS51192">
    <property type="entry name" value="HELICASE_ATP_BIND_1"/>
    <property type="match status" value="1"/>
</dbReference>
<keyword evidence="6" id="KW-0067">ATP-binding</keyword>
<evidence type="ECO:0000256" key="1">
    <source>
        <dbReference type="ARBA" id="ARBA00008792"/>
    </source>
</evidence>
<dbReference type="Gene3D" id="1.20.120.1080">
    <property type="match status" value="1"/>
</dbReference>
<sequence length="2309" mass="254472">MLGFVRRNLTAAAQASDENSGVSSTSAAGFQTEAVCGGELFHARLQLPVTRMARHLVEEMGAAGCTGAPTWLWAHGLSNTAKEAELLAAMHAEQMADLLGYHVFTLPSKQHKHAETARAAGRYASSPKDKDSGPSTEKRMAQWPLPLRRILTDEETEGGEWHLVNTTPSLRHYISSEHTLLSPCLLDPKSRLRIEALFARAPRGCPSFAQQLSVERVRTLTASSAADGGEEAMVARLVLSSQVTGIANPSTDLVASGKAMERATAVILACMHAELLLDAVGVAIFDDLAMQKAHAMAAWSYGRPAPLPGMRPKNPLHVHLPQPLKELVVRTAGNGRARTSSRSAEEDWFHRHNVVTEQSGSFVETVVGESTAVEDITAFLHTRGAMRAAAPFLQVAIGARVKSTVLLPLPDLYGIRGGVGIASNAPDANTLAAMHALDVLCMLRVPVKAETAMDIAWKRARRERVPDVPCESADVSTPSPPARRCTAKKLITQVAVVAAAFSEDFASVDEEQTKSCNTVSTPTPSRCRVVKRARLATEASAPDDDLSKAEAKATLDSTPPKVSVHGTAKMADEERLAAVRAVVLKEFWDMQPDTPDGYIMVAPGVPEGSAVAAYAITSPRRMDKSAKRRVLDYLSTVGRRLDDVIVVRQALSEDETEGRPRHRCALKVPLPAVCGEARLALGEADTIADAENVACMHAELILDALGVCLYTDLVKQKRHAEACAQWGRWAPSGPGEEQSSSTASPPPLRREHPGSLHWERQKEQNKRRGHSLGKTQGVTKQWLAEEGDREKTARLRGSAETAKTDAPTAEEAVVDAEAFEYVVESQLDTVSKYRVQYYLRYENLKATPVTFTSNMGHSVLLHVATWSLPMPARYGSETVEQKCLEYIVKGAASTRRDAELLSWMHAERTLDFLGIPLFPNLPKLQAYHAKRAQEEGRVAPALITGTTAPLPHPSEVPLKPLRLRMKRFNIDLTAPLLPCPSTDTEDGSCVTPGAWEAYVEACAAYVLAKQMAIKNCFYEEQRVPRTGDVVIDAALAEAEAKPVDPDARLRLAAYCLTTLKRFVPRYDSYLVGPMHHRITYATIPLPGFEYLLGRGVGHNKVVAQRRAAMHALAILRRVDESYDDKFPAVAAYVQKVNSDKKWKEDTQAVADGEFDLDTFSTLPLINADAESSLTKQEKHHLSRFSSLFVTQAAWYSKQHVFTVDGKKRAVCLYTVCFDLPPPEEHLLVRLLPREESEMAFTKPPSAGNLKLEMESVVATHPEANRVKTGAIFSACVSIVDEDGQKMTASCSGGGTRDNILSAYEKLFLMMEGQVPAMKSIVDLLKLNPYLLPELIPSLTIPDAVQQRMQACLQNQQDLSAAMPCSGGTASLTSHRKSLNESNERLTGGGGESCSTRTQQAADKETEESARLLEQLQRRITNPVYLEKFATRRAELSIAEHEHEILEAIRNNPVTIICGTTGCGKTTQVPQYILDEETLKGNGGRCSIIVTQPRRLSAVSIAQRVAAERLEPLEESTGYIIRFDARKGRHITFATSGLLLRVMQTDTLLDDYTHVIIDEIHERDMNSDFILMLLRQVLEKRRDIRIVLMSATLHAADFQAYFGGAPLIQVEGHVFPVKEYFLEDLVPFAREHNCFTPLLKEAACVAESSEHKGCNASAQPDIGVTHAPIVVSGEDCATACIPRSRYGFLEASTPVDYPTIQFAIEQALRMIDITDSSILVFLSGWDEIHKARDVLERNTSYYVLPLHSAVSAESQLKCFLPPPPGKIKIILSTNIAESGVTIDDVGVVIDTGRMKQLGYATRIRTLVPKSDPQGYDSNRVEDTPTVVSPSLVPEEAQGKFSRLMSTYASRANCVQRRGRVGRTRPGLCIRLFSREHFRSLHEFQTPELLRTPLDKLCLTILKLEVGAPQQFLKTAMEPPLESEVDCAMKRLYDLGATDEGGQLTPLGHRLAKLPVEPTIGKTILLGAAFRCLDTALTIAATTEKGVFTCSFDARVSSRLHREDLSCNTLSDILASVNGYNYWVSLLRERAHGQVAEQIRARQLSVPALIQATQLKRQYCNLLVDDNFIGEESRVPTSMHRRGFTSEDIVFIESSEHSRNSMDVGLSKCLLCSNALPKVAMVTGPQVLRTFFENYIAIMNDSVLKTSKLTQESNPFVIYDGLRKIPEKETLMAHHLTSVSLWSVLLMSTRATRTDYHHELKLGIVSGWIFFRSSYSTIELVRQFKALLDRRLSHKFDDPKDAVNNARLDKLCEIVQELANMRYHPNRLQPQSVMWGEQGKMISPDSNVDGDAVKETSETELESSKASDVVK</sequence>
<dbReference type="GO" id="GO:0003724">
    <property type="term" value="F:RNA helicase activity"/>
    <property type="evidence" value="ECO:0007669"/>
    <property type="project" value="UniProtKB-EC"/>
</dbReference>
<feature type="region of interest" description="Disordered" evidence="9">
    <location>
        <begin position="538"/>
        <end position="566"/>
    </location>
</feature>
<gene>
    <name evidence="13" type="primary">LgM4147LRVhigh.20.00910.00120</name>
    <name evidence="13" type="ORF">BN36_2024880</name>
</gene>
<evidence type="ECO:0000313" key="13">
    <source>
        <dbReference type="EMBL" id="CCM14988.1"/>
    </source>
</evidence>
<evidence type="ECO:0000259" key="10">
    <source>
        <dbReference type="PROSITE" id="PS50137"/>
    </source>
</evidence>
<dbReference type="Gene3D" id="3.40.50.300">
    <property type="entry name" value="P-loop containing nucleotide triphosphate hydrolases"/>
    <property type="match status" value="2"/>
</dbReference>
<feature type="compositionally biased region" description="Basic and acidic residues" evidence="9">
    <location>
        <begin position="748"/>
        <end position="766"/>
    </location>
</feature>
<dbReference type="InterPro" id="IPR007502">
    <property type="entry name" value="Helicase-assoc_dom"/>
</dbReference>
<keyword evidence="4" id="KW-0378">Hydrolase</keyword>
<protein>
    <recommendedName>
        <fullName evidence="2">RNA helicase</fullName>
        <ecNumber evidence="2">3.6.4.13</ecNumber>
    </recommendedName>
</protein>
<dbReference type="CDD" id="cd18791">
    <property type="entry name" value="SF2_C_RHA"/>
    <property type="match status" value="1"/>
</dbReference>
<dbReference type="InterPro" id="IPR048333">
    <property type="entry name" value="HA2_WH"/>
</dbReference>
<dbReference type="InterPro" id="IPR027417">
    <property type="entry name" value="P-loop_NTPase"/>
</dbReference>
<dbReference type="SUPFAM" id="SSF54768">
    <property type="entry name" value="dsRNA-binding domain-like"/>
    <property type="match status" value="1"/>
</dbReference>
<dbReference type="GO" id="GO:0003723">
    <property type="term" value="F:RNA binding"/>
    <property type="evidence" value="ECO:0007669"/>
    <property type="project" value="UniProtKB-UniRule"/>
</dbReference>
<dbReference type="GO" id="GO:0016787">
    <property type="term" value="F:hydrolase activity"/>
    <property type="evidence" value="ECO:0007669"/>
    <property type="project" value="UniProtKB-KW"/>
</dbReference>
<comment type="catalytic activity">
    <reaction evidence="7">
        <text>ATP + H2O = ADP + phosphate + H(+)</text>
        <dbReference type="Rhea" id="RHEA:13065"/>
        <dbReference type="ChEBI" id="CHEBI:15377"/>
        <dbReference type="ChEBI" id="CHEBI:15378"/>
        <dbReference type="ChEBI" id="CHEBI:30616"/>
        <dbReference type="ChEBI" id="CHEBI:43474"/>
        <dbReference type="ChEBI" id="CHEBI:456216"/>
        <dbReference type="EC" id="3.6.4.13"/>
    </reaction>
</comment>